<organism evidence="5 6">
    <name type="scientific">Lentinus brumalis</name>
    <dbReference type="NCBI Taxonomy" id="2498619"/>
    <lineage>
        <taxon>Eukaryota</taxon>
        <taxon>Fungi</taxon>
        <taxon>Dikarya</taxon>
        <taxon>Basidiomycota</taxon>
        <taxon>Agaricomycotina</taxon>
        <taxon>Agaricomycetes</taxon>
        <taxon>Polyporales</taxon>
        <taxon>Polyporaceae</taxon>
        <taxon>Lentinus</taxon>
    </lineage>
</organism>
<dbReference type="Proteomes" id="UP000256964">
    <property type="component" value="Unassembled WGS sequence"/>
</dbReference>
<evidence type="ECO:0000256" key="3">
    <source>
        <dbReference type="SAM" id="SignalP"/>
    </source>
</evidence>
<evidence type="ECO:0000256" key="2">
    <source>
        <dbReference type="SAM" id="MobiDB-lite"/>
    </source>
</evidence>
<evidence type="ECO:0000256" key="1">
    <source>
        <dbReference type="ARBA" id="ARBA00022729"/>
    </source>
</evidence>
<dbReference type="GO" id="GO:0042546">
    <property type="term" value="P:cell wall biogenesis"/>
    <property type="evidence" value="ECO:0007669"/>
    <property type="project" value="InterPro"/>
</dbReference>
<evidence type="ECO:0000313" key="5">
    <source>
        <dbReference type="EMBL" id="RDX54434.1"/>
    </source>
</evidence>
<accession>A0A371DPK4</accession>
<protein>
    <recommendedName>
        <fullName evidence="4">Yeast cell wall synthesis Kre9/Knh1-like N-terminal domain-containing protein</fullName>
    </recommendedName>
</protein>
<dbReference type="InterPro" id="IPR018466">
    <property type="entry name" value="Kre9/Knh1-like_N"/>
</dbReference>
<feature type="region of interest" description="Disordered" evidence="2">
    <location>
        <begin position="166"/>
        <end position="190"/>
    </location>
</feature>
<dbReference type="InterPro" id="IPR045328">
    <property type="entry name" value="Kre9/Knh1"/>
</dbReference>
<feature type="domain" description="Yeast cell wall synthesis Kre9/Knh1-like N-terminal" evidence="4">
    <location>
        <begin position="28"/>
        <end position="120"/>
    </location>
</feature>
<dbReference type="STRING" id="139420.A0A371DPK4"/>
<feature type="chain" id="PRO_5016869556" description="Yeast cell wall synthesis Kre9/Knh1-like N-terminal domain-containing protein" evidence="3">
    <location>
        <begin position="23"/>
        <end position="235"/>
    </location>
</feature>
<dbReference type="PANTHER" id="PTHR28154:SF1">
    <property type="entry name" value="CELL WALL SYNTHESIS PROTEIN KNH1-RELATED"/>
    <property type="match status" value="1"/>
</dbReference>
<dbReference type="EMBL" id="KZ857384">
    <property type="protein sequence ID" value="RDX54434.1"/>
    <property type="molecule type" value="Genomic_DNA"/>
</dbReference>
<dbReference type="OrthoDB" id="3250770at2759"/>
<evidence type="ECO:0000259" key="4">
    <source>
        <dbReference type="Pfam" id="PF10342"/>
    </source>
</evidence>
<evidence type="ECO:0000313" key="6">
    <source>
        <dbReference type="Proteomes" id="UP000256964"/>
    </source>
</evidence>
<dbReference type="PANTHER" id="PTHR28154">
    <property type="entry name" value="CELL WALL SYNTHESIS PROTEIN KNH1-RELATED"/>
    <property type="match status" value="1"/>
</dbReference>
<reference evidence="5 6" key="1">
    <citation type="journal article" date="2018" name="Biotechnol. Biofuels">
        <title>Integrative visual omics of the white-rot fungus Polyporus brumalis exposes the biotechnological potential of its oxidative enzymes for delignifying raw plant biomass.</title>
        <authorList>
            <person name="Miyauchi S."/>
            <person name="Rancon A."/>
            <person name="Drula E."/>
            <person name="Hage H."/>
            <person name="Chaduli D."/>
            <person name="Favel A."/>
            <person name="Grisel S."/>
            <person name="Henrissat B."/>
            <person name="Herpoel-Gimbert I."/>
            <person name="Ruiz-Duenas F.J."/>
            <person name="Chevret D."/>
            <person name="Hainaut M."/>
            <person name="Lin J."/>
            <person name="Wang M."/>
            <person name="Pangilinan J."/>
            <person name="Lipzen A."/>
            <person name="Lesage-Meessen L."/>
            <person name="Navarro D."/>
            <person name="Riley R."/>
            <person name="Grigoriev I.V."/>
            <person name="Zhou S."/>
            <person name="Raouche S."/>
            <person name="Rosso M.N."/>
        </authorList>
    </citation>
    <scope>NUCLEOTIDE SEQUENCE [LARGE SCALE GENOMIC DNA]</scope>
    <source>
        <strain evidence="5 6">BRFM 1820</strain>
    </source>
</reference>
<name>A0A371DPK4_9APHY</name>
<dbReference type="AlphaFoldDB" id="A0A371DPK4"/>
<keyword evidence="6" id="KW-1185">Reference proteome</keyword>
<dbReference type="GO" id="GO:0006078">
    <property type="term" value="P:(1-&gt;6)-beta-D-glucan biosynthetic process"/>
    <property type="evidence" value="ECO:0007669"/>
    <property type="project" value="InterPro"/>
</dbReference>
<sequence>MFSCSPLRLLGAALLVASLVSANIYPTTPYSSTVFNAGRMNTVEWMDDGMNPSVQDMGPLKIDLYSSETYITTLDELVDPTRLSQAVWISPSWMHNGSDYHMRFICEDPPLTVYTADFTITGMTDLTPFGGPYVDDHNNTDPNVVYVTPMLTLVLPDTTIVSALKPTPSTVSPKATAPPESTLEDEGFNSRMRGQVQSGAAAASIRKRPTVNLEYLKFRSVFVFWPSLIGIAMAL</sequence>
<dbReference type="Pfam" id="PF10342">
    <property type="entry name" value="Kre9_KNH"/>
    <property type="match status" value="1"/>
</dbReference>
<gene>
    <name evidence="5" type="ORF">OH76DRAFT_1397729</name>
</gene>
<keyword evidence="1 3" id="KW-0732">Signal</keyword>
<feature type="signal peptide" evidence="3">
    <location>
        <begin position="1"/>
        <end position="22"/>
    </location>
</feature>
<proteinExistence type="predicted"/>